<evidence type="ECO:0000313" key="2">
    <source>
        <dbReference type="EMBL" id="PIP01398.1"/>
    </source>
</evidence>
<evidence type="ECO:0000313" key="3">
    <source>
        <dbReference type="Proteomes" id="UP000231070"/>
    </source>
</evidence>
<dbReference type="Pfam" id="PF00326">
    <property type="entry name" value="Peptidase_S9"/>
    <property type="match status" value="1"/>
</dbReference>
<dbReference type="SUPFAM" id="SSF53474">
    <property type="entry name" value="alpha/beta-Hydrolases"/>
    <property type="match status" value="1"/>
</dbReference>
<proteinExistence type="predicted"/>
<dbReference type="InterPro" id="IPR001375">
    <property type="entry name" value="Peptidase_S9_cat"/>
</dbReference>
<dbReference type="EMBL" id="NQVN01000001">
    <property type="protein sequence ID" value="PIP01398.1"/>
    <property type="molecule type" value="Genomic_DNA"/>
</dbReference>
<dbReference type="OrthoDB" id="7191605at2"/>
<reference evidence="2 3" key="1">
    <citation type="submission" date="2017-08" db="EMBL/GenBank/DDBJ databases">
        <title>Pleomorphomonas carboxidotrophicus sp. nov., a new mesophilic hydrogenogenic carboxidotroph.</title>
        <authorList>
            <person name="Esquivel-Elizondo S."/>
            <person name="Krajmalnik-Brown R."/>
            <person name="Maldonado J."/>
        </authorList>
    </citation>
    <scope>NUCLEOTIDE SEQUENCE [LARGE SCALE GENOMIC DNA]</scope>
    <source>
        <strain evidence="2 3">SVCO-16</strain>
    </source>
</reference>
<sequence length="248" mass="26757">MLELGEQKTLELFVARPASDSSLRGAILFVHGHQDSPRIGGRGMAEDGTLARLATWRSIIAASVSQPGYGGSSGPPDFCGPKTQFAIRMVLDHFEQEHDVGRSATILYGVSRGAIAGAMVASQEPTLGGVILVAGIYDLESAYGKTIPGIRANIEAEAGTTPEAFSARSAFLHADKIRTETRILHGRHDDRAPVDQAIRFAEIVKRNAPVNVALFDCGHFVPFPLRRSTVLPLYDRVFGETPQQLPKL</sequence>
<dbReference type="GO" id="GO:0008236">
    <property type="term" value="F:serine-type peptidase activity"/>
    <property type="evidence" value="ECO:0007669"/>
    <property type="project" value="InterPro"/>
</dbReference>
<protein>
    <submittedName>
        <fullName evidence="2">Attachment to host cell protein</fullName>
    </submittedName>
</protein>
<keyword evidence="3" id="KW-1185">Reference proteome</keyword>
<gene>
    <name evidence="2" type="ORF">CJ014_03390</name>
</gene>
<name>A0A2G9X362_9HYPH</name>
<accession>A0A2G9X362</accession>
<dbReference type="Gene3D" id="3.40.50.1820">
    <property type="entry name" value="alpha/beta hydrolase"/>
    <property type="match status" value="1"/>
</dbReference>
<dbReference type="InterPro" id="IPR029058">
    <property type="entry name" value="AB_hydrolase_fold"/>
</dbReference>
<feature type="domain" description="Peptidase S9 prolyl oligopeptidase catalytic" evidence="1">
    <location>
        <begin position="90"/>
        <end position="206"/>
    </location>
</feature>
<dbReference type="GO" id="GO:0006508">
    <property type="term" value="P:proteolysis"/>
    <property type="evidence" value="ECO:0007669"/>
    <property type="project" value="InterPro"/>
</dbReference>
<evidence type="ECO:0000259" key="1">
    <source>
        <dbReference type="Pfam" id="PF00326"/>
    </source>
</evidence>
<dbReference type="AlphaFoldDB" id="A0A2G9X362"/>
<dbReference type="Proteomes" id="UP000231070">
    <property type="component" value="Unassembled WGS sequence"/>
</dbReference>
<organism evidence="2 3">
    <name type="scientific">Pleomorphomonas carboxyditropha</name>
    <dbReference type="NCBI Taxonomy" id="2023338"/>
    <lineage>
        <taxon>Bacteria</taxon>
        <taxon>Pseudomonadati</taxon>
        <taxon>Pseudomonadota</taxon>
        <taxon>Alphaproteobacteria</taxon>
        <taxon>Hyphomicrobiales</taxon>
        <taxon>Pleomorphomonadaceae</taxon>
        <taxon>Pleomorphomonas</taxon>
    </lineage>
</organism>
<comment type="caution">
    <text evidence="2">The sequence shown here is derived from an EMBL/GenBank/DDBJ whole genome shotgun (WGS) entry which is preliminary data.</text>
</comment>